<feature type="active site" description="Charge relay system" evidence="6">
    <location>
        <position position="58"/>
    </location>
</feature>
<comment type="catalytic activity">
    <reaction evidence="5 8">
        <text>urate + O2 + H2O = 5-hydroxyisourate + H2O2</text>
        <dbReference type="Rhea" id="RHEA:21368"/>
        <dbReference type="ChEBI" id="CHEBI:15377"/>
        <dbReference type="ChEBI" id="CHEBI:15379"/>
        <dbReference type="ChEBI" id="CHEBI:16240"/>
        <dbReference type="ChEBI" id="CHEBI:17775"/>
        <dbReference type="ChEBI" id="CHEBI:18072"/>
        <dbReference type="EC" id="1.7.3.3"/>
    </reaction>
</comment>
<comment type="subcellular location">
    <subcellularLocation>
        <location evidence="5">Peroxisome</location>
    </subcellularLocation>
</comment>
<dbReference type="PIRSF" id="PIRSF000241">
    <property type="entry name" value="Urate_oxidase"/>
    <property type="match status" value="1"/>
</dbReference>
<evidence type="ECO:0000256" key="4">
    <source>
        <dbReference type="ARBA" id="ARBA00023002"/>
    </source>
</evidence>
<proteinExistence type="inferred from homology"/>
<dbReference type="PANTHER" id="PTHR42874:SF1">
    <property type="entry name" value="URICASE"/>
    <property type="match status" value="1"/>
</dbReference>
<organism evidence="9 10">
    <name type="scientific">Trichoglossum hirsutum</name>
    <dbReference type="NCBI Taxonomy" id="265104"/>
    <lineage>
        <taxon>Eukaryota</taxon>
        <taxon>Fungi</taxon>
        <taxon>Dikarya</taxon>
        <taxon>Ascomycota</taxon>
        <taxon>Pezizomycotina</taxon>
        <taxon>Geoglossomycetes</taxon>
        <taxon>Geoglossales</taxon>
        <taxon>Geoglossaceae</taxon>
        <taxon>Trichoglossum</taxon>
    </lineage>
</organism>
<evidence type="ECO:0000313" key="10">
    <source>
        <dbReference type="Proteomes" id="UP000750711"/>
    </source>
</evidence>
<dbReference type="EC" id="1.7.3.3" evidence="5 8"/>
<dbReference type="GO" id="GO:0019628">
    <property type="term" value="P:urate catabolic process"/>
    <property type="evidence" value="ECO:0007669"/>
    <property type="project" value="TreeGrafter"/>
</dbReference>
<feature type="binding site" evidence="7">
    <location>
        <position position="196"/>
    </location>
    <ligand>
        <name>urate</name>
        <dbReference type="ChEBI" id="CHEBI:17775"/>
    </ligand>
</feature>
<evidence type="ECO:0000256" key="3">
    <source>
        <dbReference type="ARBA" id="ARBA00022631"/>
    </source>
</evidence>
<accession>A0A9P8LCJ8</accession>
<feature type="binding site" evidence="7">
    <location>
        <position position="274"/>
    </location>
    <ligand>
        <name>O2</name>
        <dbReference type="ChEBI" id="CHEBI:15379"/>
    </ligand>
</feature>
<comment type="caution">
    <text evidence="9">The sequence shown here is derived from an EMBL/GenBank/DDBJ whole genome shotgun (WGS) entry which is preliminary data.</text>
</comment>
<protein>
    <recommendedName>
        <fullName evidence="5 8">Uricase</fullName>
        <ecNumber evidence="5 8">1.7.3.3</ecNumber>
    </recommendedName>
    <alternativeName>
        <fullName evidence="5">Urate oxidase</fullName>
    </alternativeName>
</protein>
<evidence type="ECO:0000256" key="2">
    <source>
        <dbReference type="ARBA" id="ARBA00009760"/>
    </source>
</evidence>
<dbReference type="NCBIfam" id="TIGR03383">
    <property type="entry name" value="urate_oxi"/>
    <property type="match status" value="1"/>
</dbReference>
<feature type="binding site" evidence="7">
    <location>
        <position position="59"/>
    </location>
    <ligand>
        <name>urate</name>
        <dbReference type="ChEBI" id="CHEBI:17775"/>
    </ligand>
</feature>
<dbReference type="Gene3D" id="3.10.270.10">
    <property type="entry name" value="Urate Oxidase"/>
    <property type="match status" value="1"/>
</dbReference>
<comment type="function">
    <text evidence="5 8">Catalyzes the oxidation of uric acid to 5-hydroxyisourate, which is further processed to form (S)-allantoin.</text>
</comment>
<dbReference type="CDD" id="cd00445">
    <property type="entry name" value="Uricase"/>
    <property type="match status" value="1"/>
</dbReference>
<dbReference type="Pfam" id="PF01014">
    <property type="entry name" value="Uricase"/>
    <property type="match status" value="2"/>
</dbReference>
<dbReference type="GO" id="GO:0004846">
    <property type="term" value="F:urate oxidase activity"/>
    <property type="evidence" value="ECO:0007669"/>
    <property type="project" value="UniProtKB-EC"/>
</dbReference>
<feature type="binding site" evidence="7">
    <location>
        <position position="274"/>
    </location>
    <ligand>
        <name>urate</name>
        <dbReference type="ChEBI" id="CHEBI:17775"/>
    </ligand>
</feature>
<dbReference type="AlphaFoldDB" id="A0A9P8LCJ8"/>
<dbReference type="PROSITE" id="PS00366">
    <property type="entry name" value="URICASE"/>
    <property type="match status" value="1"/>
</dbReference>
<sequence>MSQLSSARYGKDNVRVYKVHRDEKTGVHTVVEMTVCVLLEGDIETSYTEADNSVVVATDSMKNTVYGVYPWPQNLKQDISNGLTKVMAKQHPVTPPELFASILSSHFIETYSHIHAAHVKVITHRWTRMTIDGKPHPHSFIRDGAETRNVEAVARRGGGITIHSGISGLLVLKSTGSAFHGYIRNEYTTLPEVWDRILSTEVECGWTWKPFAGLSAVRQSVPKFDRAWQASRDITLKTFAEDNSASVQNTMYKMCDAILAAVPDVATVDYSLPNKHYFEISGFPSCGVPDRGANKKADLSWHKGLKNTGKDAEVYAPQSNPNGLIQCTVTRQPKSKL</sequence>
<dbReference type="GO" id="GO:0005777">
    <property type="term" value="C:peroxisome"/>
    <property type="evidence" value="ECO:0007669"/>
    <property type="project" value="UniProtKB-SubCell"/>
</dbReference>
<dbReference type="Proteomes" id="UP000750711">
    <property type="component" value="Unassembled WGS sequence"/>
</dbReference>
<keyword evidence="4 5" id="KW-0560">Oxidoreductase</keyword>
<feature type="binding site" evidence="7">
    <location>
        <position position="274"/>
    </location>
    <ligand>
        <name>5-hydroxyisourate</name>
        <dbReference type="ChEBI" id="CHEBI:18072"/>
    </ligand>
</feature>
<name>A0A9P8LCJ8_9PEZI</name>
<evidence type="ECO:0000256" key="7">
    <source>
        <dbReference type="PIRSR" id="PIRSR000241-2"/>
    </source>
</evidence>
<feature type="binding site" evidence="7">
    <location>
        <position position="179"/>
    </location>
    <ligand>
        <name>5-hydroxyisourate</name>
        <dbReference type="ChEBI" id="CHEBI:18072"/>
    </ligand>
</feature>
<dbReference type="EMBL" id="JAGHQM010000508">
    <property type="protein sequence ID" value="KAH0559849.1"/>
    <property type="molecule type" value="Genomic_DNA"/>
</dbReference>
<feature type="binding site" evidence="7">
    <location>
        <position position="248"/>
    </location>
    <ligand>
        <name>5-hydroxyisourate</name>
        <dbReference type="ChEBI" id="CHEBI:18072"/>
    </ligand>
</feature>
<feature type="binding site" evidence="7">
    <location>
        <position position="58"/>
    </location>
    <ligand>
        <name>urate</name>
        <dbReference type="ChEBI" id="CHEBI:17775"/>
    </ligand>
</feature>
<dbReference type="GO" id="GO:0006145">
    <property type="term" value="P:purine nucleobase catabolic process"/>
    <property type="evidence" value="ECO:0007669"/>
    <property type="project" value="TreeGrafter"/>
</dbReference>
<feature type="active site" description="Charge relay system" evidence="6">
    <location>
        <position position="11"/>
    </location>
</feature>
<evidence type="ECO:0000256" key="8">
    <source>
        <dbReference type="RuleBase" id="RU004455"/>
    </source>
</evidence>
<comment type="similarity">
    <text evidence="2 5 8">Belongs to the uricase family.</text>
</comment>
<evidence type="ECO:0000256" key="5">
    <source>
        <dbReference type="PIRNR" id="PIRNR000241"/>
    </source>
</evidence>
<dbReference type="PRINTS" id="PR00093">
    <property type="entry name" value="URICASE"/>
</dbReference>
<feature type="binding site" evidence="7">
    <location>
        <position position="196"/>
    </location>
    <ligand>
        <name>5-hydroxyisourate</name>
        <dbReference type="ChEBI" id="CHEBI:18072"/>
    </ligand>
</feature>
<gene>
    <name evidence="9" type="ORF">GP486_003635</name>
</gene>
<feature type="binding site" evidence="7">
    <location>
        <position position="179"/>
    </location>
    <ligand>
        <name>urate</name>
        <dbReference type="ChEBI" id="CHEBI:17775"/>
    </ligand>
</feature>
<feature type="binding site" evidence="7">
    <location>
        <position position="248"/>
    </location>
    <ligand>
        <name>urate</name>
        <dbReference type="ChEBI" id="CHEBI:17775"/>
    </ligand>
</feature>
<feature type="binding site" evidence="7">
    <location>
        <position position="247"/>
    </location>
    <ligand>
        <name>urate</name>
        <dbReference type="ChEBI" id="CHEBI:17775"/>
    </ligand>
</feature>
<comment type="pathway">
    <text evidence="1 5">Purine metabolism; urate degradation; (S)-allantoin from urate: step 1/3.</text>
</comment>
<keyword evidence="5" id="KW-0576">Peroxisome</keyword>
<evidence type="ECO:0000313" key="9">
    <source>
        <dbReference type="EMBL" id="KAH0559849.1"/>
    </source>
</evidence>
<feature type="binding site" evidence="7">
    <location>
        <position position="247"/>
    </location>
    <ligand>
        <name>5-hydroxyisourate</name>
        <dbReference type="ChEBI" id="CHEBI:18072"/>
    </ligand>
</feature>
<dbReference type="InterPro" id="IPR002042">
    <property type="entry name" value="Uricase"/>
</dbReference>
<reference evidence="9" key="1">
    <citation type="submission" date="2021-03" db="EMBL/GenBank/DDBJ databases">
        <title>Comparative genomics and phylogenomic investigation of the class Geoglossomycetes provide insights into ecological specialization and systematics.</title>
        <authorList>
            <person name="Melie T."/>
            <person name="Pirro S."/>
            <person name="Miller A.N."/>
            <person name="Quandt A."/>
        </authorList>
    </citation>
    <scope>NUCLEOTIDE SEQUENCE</scope>
    <source>
        <strain evidence="9">CAQ_001_2017</strain>
    </source>
</reference>
<dbReference type="SUPFAM" id="SSF55620">
    <property type="entry name" value="Tetrahydrobiopterin biosynthesis enzymes-like"/>
    <property type="match status" value="2"/>
</dbReference>
<evidence type="ECO:0000256" key="6">
    <source>
        <dbReference type="PIRSR" id="PIRSR000241-1"/>
    </source>
</evidence>
<keyword evidence="3 5" id="KW-0659">Purine metabolism</keyword>
<evidence type="ECO:0000256" key="1">
    <source>
        <dbReference type="ARBA" id="ARBA00004831"/>
    </source>
</evidence>
<dbReference type="InterPro" id="IPR019842">
    <property type="entry name" value="Uricase_CS"/>
</dbReference>
<keyword evidence="10" id="KW-1185">Reference proteome</keyword>
<dbReference type="PANTHER" id="PTHR42874">
    <property type="entry name" value="URICASE"/>
    <property type="match status" value="1"/>
</dbReference>
<feature type="active site" description="Charge relay system" evidence="6">
    <location>
        <position position="276"/>
    </location>
</feature>